<dbReference type="InterPro" id="IPR023387">
    <property type="entry name" value="DUF1653-like_dom"/>
</dbReference>
<evidence type="ECO:0000313" key="2">
    <source>
        <dbReference type="EMBL" id="MBD7955623.1"/>
    </source>
</evidence>
<accession>A0A8X8FY68</accession>
<comment type="caution">
    <text evidence="2">The sequence shown here is derived from an EMBL/GenBank/DDBJ whole genome shotgun (WGS) entry which is preliminary data.</text>
</comment>
<dbReference type="Pfam" id="PF07866">
    <property type="entry name" value="DUF1653"/>
    <property type="match status" value="1"/>
</dbReference>
<evidence type="ECO:0000259" key="1">
    <source>
        <dbReference type="Pfam" id="PF07866"/>
    </source>
</evidence>
<feature type="domain" description="DUF1653" evidence="1">
    <location>
        <begin position="13"/>
        <end position="73"/>
    </location>
</feature>
<protein>
    <submittedName>
        <fullName evidence="2">DUF1653 domain-containing protein</fullName>
    </submittedName>
</protein>
<organism evidence="2 3">
    <name type="scientific">Stenotrophomonas lacuserhaii</name>
    <dbReference type="NCBI Taxonomy" id="2760084"/>
    <lineage>
        <taxon>Bacteria</taxon>
        <taxon>Pseudomonadati</taxon>
        <taxon>Pseudomonadota</taxon>
        <taxon>Gammaproteobacteria</taxon>
        <taxon>Lysobacterales</taxon>
        <taxon>Lysobacteraceae</taxon>
        <taxon>Stenotrophomonas</taxon>
    </lineage>
</organism>
<dbReference type="EMBL" id="JACSQS010000020">
    <property type="protein sequence ID" value="MBD7955623.1"/>
    <property type="molecule type" value="Genomic_DNA"/>
</dbReference>
<dbReference type="Gene3D" id="2.30.30.320">
    <property type="entry name" value="DUF1653-like domain"/>
    <property type="match status" value="1"/>
</dbReference>
<name>A0A8X8FY68_9GAMM</name>
<proteinExistence type="predicted"/>
<keyword evidence="3" id="KW-1185">Reference proteome</keyword>
<dbReference type="AlphaFoldDB" id="A0A8X8FY68"/>
<reference evidence="2 3" key="1">
    <citation type="submission" date="2020-08" db="EMBL/GenBank/DDBJ databases">
        <title>A Genomic Blueprint of the Chicken Gut Microbiome.</title>
        <authorList>
            <person name="Gilroy R."/>
            <person name="Ravi A."/>
            <person name="Getino M."/>
            <person name="Pursley I."/>
            <person name="Horton D.L."/>
            <person name="Alikhan N.-F."/>
            <person name="Baker D."/>
            <person name="Gharbi K."/>
            <person name="Hall N."/>
            <person name="Watson M."/>
            <person name="Adriaenssens E.M."/>
            <person name="Foster-Nyarko E."/>
            <person name="Jarju S."/>
            <person name="Secka A."/>
            <person name="Antonio M."/>
            <person name="Oren A."/>
            <person name="Chaudhuri R."/>
            <person name="La Ragione R.M."/>
            <person name="Hildebrand F."/>
            <person name="Pallen M.J."/>
        </authorList>
    </citation>
    <scope>NUCLEOTIDE SEQUENCE [LARGE SCALE GENOMIC DNA]</scope>
    <source>
        <strain evidence="2 3">Sa5BUN4</strain>
    </source>
</reference>
<sequence length="77" mass="8712">MSDLPALPVLQPGRYRHFKGGLYEVVDVVRSSETLQPMVLYRALYGEGGLWVRPYAMFVEQVNLAGGNQPRFARLDD</sequence>
<gene>
    <name evidence="2" type="ORF">H9654_15595</name>
</gene>
<dbReference type="RefSeq" id="WP_191771700.1">
    <property type="nucleotide sequence ID" value="NZ_JACSQS010000020.1"/>
</dbReference>
<dbReference type="Proteomes" id="UP000636938">
    <property type="component" value="Unassembled WGS sequence"/>
</dbReference>
<evidence type="ECO:0000313" key="3">
    <source>
        <dbReference type="Proteomes" id="UP000636938"/>
    </source>
</evidence>
<dbReference type="InterPro" id="IPR037135">
    <property type="entry name" value="DUF1653-like_dom_sf"/>
</dbReference>